<keyword evidence="2" id="KW-0012">Acyltransferase</keyword>
<feature type="domain" description="N-acetyltransferase" evidence="5">
    <location>
        <begin position="263"/>
        <end position="424"/>
    </location>
</feature>
<evidence type="ECO:0000256" key="3">
    <source>
        <dbReference type="ARBA" id="ARBA00038502"/>
    </source>
</evidence>
<organism evidence="6 7">
    <name type="scientific">Intrasporangium calvum (strain ATCC 23552 / DSM 43043 / JCM 3097 / NBRC 12989 / NCIMB 10167 / NRRL B-3866 / 7 KIP)</name>
    <dbReference type="NCBI Taxonomy" id="710696"/>
    <lineage>
        <taxon>Bacteria</taxon>
        <taxon>Bacillati</taxon>
        <taxon>Actinomycetota</taxon>
        <taxon>Actinomycetes</taxon>
        <taxon>Micrococcales</taxon>
        <taxon>Intrasporangiaceae</taxon>
        <taxon>Intrasporangium</taxon>
    </lineage>
</organism>
<gene>
    <name evidence="6" type="ordered locus">Intca_3558</name>
</gene>
<dbReference type="SUPFAM" id="SSF55729">
    <property type="entry name" value="Acyl-CoA N-acyltransferases (Nat)"/>
    <property type="match status" value="2"/>
</dbReference>
<evidence type="ECO:0000256" key="2">
    <source>
        <dbReference type="ARBA" id="ARBA00023315"/>
    </source>
</evidence>
<keyword evidence="7" id="KW-1185">Reference proteome</keyword>
<sequence length="436" mass="47516">MSPLANAAAESAGTRDDRAGPTPATASPGRWERLAVDQPLPRWQGDDMPSPTTPVQTPAPLLTDGTVTLRRHTPADADRIVEQSTDESSLRWTTVPRGYTGAHAVEFLEQVTRAWADPGGTRSWAIEITGDDGNPQFAGTIDVRPGASWDHASLGFGLHPAARGRGAMARAVRLVASHAFEHGFWGRPLRRIHWCALAGNWPSRRVAWAAGFTFHGTLPGTDADPVDPDGPALDSWHASLAAGEPMQPRHPWMQPKVLPGERIRLRGWRPEDLTAIEERTDPAHWFPSANPLRPDTFDAWLLRRHELMASGMSVEWAIAEADTDRALGHLTIFLRGGTLTGDVAELGYQLMPSARGRGLTKAACRLAIAHAFEPREAGGLGLRRLVAETAADNLASNAVLRAVGFTEFGREHATDELPDGRFEDALHWELVRHPPL</sequence>
<keyword evidence="1" id="KW-0808">Transferase</keyword>
<dbReference type="InterPro" id="IPR016181">
    <property type="entry name" value="Acyl_CoA_acyltransferase"/>
</dbReference>
<evidence type="ECO:0000256" key="4">
    <source>
        <dbReference type="SAM" id="MobiDB-lite"/>
    </source>
</evidence>
<evidence type="ECO:0000313" key="6">
    <source>
        <dbReference type="EMBL" id="ADU50031.1"/>
    </source>
</evidence>
<dbReference type="Pfam" id="PF13302">
    <property type="entry name" value="Acetyltransf_3"/>
    <property type="match status" value="2"/>
</dbReference>
<name>E6S6L4_INTC7</name>
<dbReference type="PANTHER" id="PTHR43792:SF8">
    <property type="entry name" value="[RIBOSOMAL PROTEIN US5]-ALANINE N-ACETYLTRANSFERASE"/>
    <property type="match status" value="1"/>
</dbReference>
<comment type="similarity">
    <text evidence="3">Belongs to the acetyltransferase family. RimJ subfamily.</text>
</comment>
<dbReference type="KEGG" id="ica:Intca_3558"/>
<accession>E6S6L4</accession>
<reference evidence="6 7" key="1">
    <citation type="journal article" date="2010" name="Stand. Genomic Sci.">
        <title>Complete genome sequence of Intrasporangium calvum type strain (7 KIP).</title>
        <authorList>
            <person name="Del Rio T.G."/>
            <person name="Chertkov O."/>
            <person name="Yasawong M."/>
            <person name="Lucas S."/>
            <person name="Deshpande S."/>
            <person name="Cheng J.F."/>
            <person name="Detter C."/>
            <person name="Tapia R."/>
            <person name="Han C."/>
            <person name="Goodwin L."/>
            <person name="Pitluck S."/>
            <person name="Liolios K."/>
            <person name="Ivanova N."/>
            <person name="Mavromatis K."/>
            <person name="Pati A."/>
            <person name="Chen A."/>
            <person name="Palaniappan K."/>
            <person name="Land M."/>
            <person name="Hauser L."/>
            <person name="Chang Y.J."/>
            <person name="Jeffries C.D."/>
            <person name="Rohde M."/>
            <person name="Pukall R."/>
            <person name="Sikorski J."/>
            <person name="Goker M."/>
            <person name="Woyke T."/>
            <person name="Bristow J."/>
            <person name="Eisen J.A."/>
            <person name="Markowitz V."/>
            <person name="Hugenholtz P."/>
            <person name="Kyrpides N.C."/>
            <person name="Klenk H.P."/>
            <person name="Lapidus A."/>
        </authorList>
    </citation>
    <scope>NUCLEOTIDE SEQUENCE [LARGE SCALE GENOMIC DNA]</scope>
    <source>
        <strain evidence="7">ATCC 23552 / DSM 43043 / JCM 3097 / NBRC 12989 / 7 KIP</strain>
    </source>
</reference>
<dbReference type="GO" id="GO:0008999">
    <property type="term" value="F:protein-N-terminal-alanine acetyltransferase activity"/>
    <property type="evidence" value="ECO:0007669"/>
    <property type="project" value="TreeGrafter"/>
</dbReference>
<dbReference type="GO" id="GO:0005737">
    <property type="term" value="C:cytoplasm"/>
    <property type="evidence" value="ECO:0007669"/>
    <property type="project" value="TreeGrafter"/>
</dbReference>
<protein>
    <submittedName>
        <fullName evidence="6">GCN5-related N-acetyltransferase</fullName>
    </submittedName>
</protein>
<dbReference type="Gene3D" id="3.40.630.30">
    <property type="match status" value="2"/>
</dbReference>
<dbReference type="InterPro" id="IPR000182">
    <property type="entry name" value="GNAT_dom"/>
</dbReference>
<dbReference type="AlphaFoldDB" id="E6S6L4"/>
<evidence type="ECO:0000313" key="7">
    <source>
        <dbReference type="Proteomes" id="UP000008914"/>
    </source>
</evidence>
<dbReference type="Proteomes" id="UP000008914">
    <property type="component" value="Chromosome"/>
</dbReference>
<dbReference type="PANTHER" id="PTHR43792">
    <property type="entry name" value="GNAT FAMILY, PUTATIVE (AFU_ORTHOLOGUE AFUA_3G00765)-RELATED-RELATED"/>
    <property type="match status" value="1"/>
</dbReference>
<dbReference type="InterPro" id="IPR051531">
    <property type="entry name" value="N-acetyltransferase"/>
</dbReference>
<dbReference type="HOGENOM" id="CLU_745482_0_0_11"/>
<evidence type="ECO:0000256" key="1">
    <source>
        <dbReference type="ARBA" id="ARBA00022679"/>
    </source>
</evidence>
<feature type="domain" description="N-acetyltransferase" evidence="5">
    <location>
        <begin position="67"/>
        <end position="234"/>
    </location>
</feature>
<feature type="region of interest" description="Disordered" evidence="4">
    <location>
        <begin position="1"/>
        <end position="61"/>
    </location>
</feature>
<dbReference type="STRING" id="710696.Intca_3558"/>
<proteinExistence type="inferred from homology"/>
<evidence type="ECO:0000259" key="5">
    <source>
        <dbReference type="PROSITE" id="PS51186"/>
    </source>
</evidence>
<dbReference type="eggNOG" id="COG1670">
    <property type="taxonomic scope" value="Bacteria"/>
</dbReference>
<dbReference type="EMBL" id="CP002343">
    <property type="protein sequence ID" value="ADU50031.1"/>
    <property type="molecule type" value="Genomic_DNA"/>
</dbReference>
<dbReference type="PROSITE" id="PS51186">
    <property type="entry name" value="GNAT"/>
    <property type="match status" value="2"/>
</dbReference>